<feature type="transmembrane region" description="Helical" evidence="5">
    <location>
        <begin position="294"/>
        <end position="315"/>
    </location>
</feature>
<evidence type="ECO:0000256" key="2">
    <source>
        <dbReference type="ARBA" id="ARBA00023125"/>
    </source>
</evidence>
<proteinExistence type="predicted"/>
<dbReference type="PRINTS" id="PR00032">
    <property type="entry name" value="HTHARAC"/>
</dbReference>
<dbReference type="InterPro" id="IPR041522">
    <property type="entry name" value="CdaR_GGDEF"/>
</dbReference>
<dbReference type="SUPFAM" id="SSF46689">
    <property type="entry name" value="Homeodomain-like"/>
    <property type="match status" value="1"/>
</dbReference>
<gene>
    <name evidence="7" type="ORF">GPL26_16115</name>
</gene>
<dbReference type="AlphaFoldDB" id="A0AA41K750"/>
<dbReference type="PANTHER" id="PTHR43280">
    <property type="entry name" value="ARAC-FAMILY TRANSCRIPTIONAL REGULATOR"/>
    <property type="match status" value="1"/>
</dbReference>
<comment type="caution">
    <text evidence="7">The sequence shown here is derived from an EMBL/GenBank/DDBJ whole genome shotgun (WGS) entry which is preliminary data.</text>
</comment>
<sequence length="746" mass="85148">MKKPQQGKQFFRSLGSYLLIVFIPLSIICAFYIMHFYKAFRNEILTNVNKDLINISTRIDTELSIFQNTAHQIEASNQLGALSHEDDPVKINSAKSMLSNFSATNAFISEIFLTIPEMNYVLNSSTSNRISYFTERYYELEGLSPQQVKDFFTSATPKILPSLTLHQFMFPEEKILLFSYPIYTDYLKQAGNVVFQVPLPNMEQLFNDKLGSYSAVSFLLDQKLGVITAVNASPDLYDWASDPQNLSEAFSDQFHSLENRYFVCSFTSPESGLSCLTLIPQNQDTFSQITQLNLLFFISILAASAVSMIVIVYAMRFNYFPLRRLQDKAGQLTNLERTKDELSDIEDALELLNGRSLHLQKRLESTATSVKSARLQKLLADGYQSIQDFNMDCQELNLHFSHSRLFVTTSIVHRDPCDTEAILQEIKDFLSGSFETYYLRTIDGKKLIMVHSVPETTAPETITDIYGKMHACFMDQHALLITTGIGTMTDDITQMSQSYLNSCTALDYRFVKGNGQVIHFEEISLNPNAGYPLELFEKCRNALRTNHSVRIQNCITQIIDSVKTNNYPLAIARGICFDLVNLVTSYRGDQSGSHSLLQQNLFIFSEIETIQDLVSYLTKWQQELSFNDAALPSQKRRPAEIAEILSYLDENCLSCEFSLSETAEHFNMPLPKFSQFFKEQMQQDALKYTIRVRMDKAAQLLTNTSQNVDTIAQQTGYYNSSSFIRRFKQVYGITPNEYRKIHRPGP</sequence>
<evidence type="ECO:0000256" key="4">
    <source>
        <dbReference type="SAM" id="Coils"/>
    </source>
</evidence>
<dbReference type="Pfam" id="PF17853">
    <property type="entry name" value="GGDEF_2"/>
    <property type="match status" value="1"/>
</dbReference>
<keyword evidence="2" id="KW-0238">DNA-binding</keyword>
<feature type="coiled-coil region" evidence="4">
    <location>
        <begin position="325"/>
        <end position="355"/>
    </location>
</feature>
<dbReference type="InterPro" id="IPR009057">
    <property type="entry name" value="Homeodomain-like_sf"/>
</dbReference>
<evidence type="ECO:0000313" key="8">
    <source>
        <dbReference type="Proteomes" id="UP000708338"/>
    </source>
</evidence>
<evidence type="ECO:0000256" key="5">
    <source>
        <dbReference type="SAM" id="Phobius"/>
    </source>
</evidence>
<reference evidence="7" key="1">
    <citation type="journal article" date="2021" name="Gut Microbes">
        <title>A synthetic consortium of 100 gut commensals modulates the composition and function in a colon model of the microbiome of elderly subjects.</title>
        <authorList>
            <person name="Perez M."/>
            <person name="Ntemiri A."/>
            <person name="Tan H."/>
            <person name="Harris H.M.B."/>
            <person name="Roager H.M."/>
            <person name="Ribiere C."/>
            <person name="O'Toole P.W."/>
        </authorList>
    </citation>
    <scope>NUCLEOTIDE SEQUENCE</scope>
    <source>
        <strain evidence="7">MCC335</strain>
    </source>
</reference>
<evidence type="ECO:0000256" key="3">
    <source>
        <dbReference type="ARBA" id="ARBA00023163"/>
    </source>
</evidence>
<keyword evidence="1" id="KW-0805">Transcription regulation</keyword>
<dbReference type="EMBL" id="WQPS01000019">
    <property type="protein sequence ID" value="MBT9811152.1"/>
    <property type="molecule type" value="Genomic_DNA"/>
</dbReference>
<dbReference type="InterPro" id="IPR020449">
    <property type="entry name" value="Tscrpt_reg_AraC-type_HTH"/>
</dbReference>
<evidence type="ECO:0000259" key="6">
    <source>
        <dbReference type="PROSITE" id="PS01124"/>
    </source>
</evidence>
<keyword evidence="3" id="KW-0804">Transcription</keyword>
<accession>A0AA41K750</accession>
<dbReference type="GO" id="GO:0003700">
    <property type="term" value="F:DNA-binding transcription factor activity"/>
    <property type="evidence" value="ECO:0007669"/>
    <property type="project" value="InterPro"/>
</dbReference>
<dbReference type="PANTHER" id="PTHR43280:SF28">
    <property type="entry name" value="HTH-TYPE TRANSCRIPTIONAL ACTIVATOR RHAS"/>
    <property type="match status" value="1"/>
</dbReference>
<dbReference type="GO" id="GO:0043565">
    <property type="term" value="F:sequence-specific DNA binding"/>
    <property type="evidence" value="ECO:0007669"/>
    <property type="project" value="InterPro"/>
</dbReference>
<keyword evidence="4" id="KW-0175">Coiled coil</keyword>
<dbReference type="InterPro" id="IPR018062">
    <property type="entry name" value="HTH_AraC-typ_CS"/>
</dbReference>
<dbReference type="RefSeq" id="WP_117450737.1">
    <property type="nucleotide sequence ID" value="NZ_CABJDD010000003.1"/>
</dbReference>
<keyword evidence="5" id="KW-0812">Transmembrane</keyword>
<evidence type="ECO:0000256" key="1">
    <source>
        <dbReference type="ARBA" id="ARBA00023015"/>
    </source>
</evidence>
<evidence type="ECO:0000313" key="7">
    <source>
        <dbReference type="EMBL" id="MBT9811152.1"/>
    </source>
</evidence>
<keyword evidence="5" id="KW-0472">Membrane</keyword>
<feature type="transmembrane region" description="Helical" evidence="5">
    <location>
        <begin position="16"/>
        <end position="37"/>
    </location>
</feature>
<dbReference type="PROSITE" id="PS00041">
    <property type="entry name" value="HTH_ARAC_FAMILY_1"/>
    <property type="match status" value="1"/>
</dbReference>
<organism evidence="7 8">
    <name type="scientific">Enterocloster citroniae</name>
    <dbReference type="NCBI Taxonomy" id="358743"/>
    <lineage>
        <taxon>Bacteria</taxon>
        <taxon>Bacillati</taxon>
        <taxon>Bacillota</taxon>
        <taxon>Clostridia</taxon>
        <taxon>Lachnospirales</taxon>
        <taxon>Lachnospiraceae</taxon>
        <taxon>Enterocloster</taxon>
    </lineage>
</organism>
<keyword evidence="5" id="KW-1133">Transmembrane helix</keyword>
<name>A0AA41K750_9FIRM</name>
<feature type="domain" description="HTH araC/xylS-type" evidence="6">
    <location>
        <begin position="642"/>
        <end position="741"/>
    </location>
</feature>
<protein>
    <submittedName>
        <fullName evidence="7">Helix-turn-helix domain-containing protein</fullName>
    </submittedName>
</protein>
<dbReference type="Gene3D" id="1.10.10.60">
    <property type="entry name" value="Homeodomain-like"/>
    <property type="match status" value="2"/>
</dbReference>
<dbReference type="PROSITE" id="PS01124">
    <property type="entry name" value="HTH_ARAC_FAMILY_2"/>
    <property type="match status" value="1"/>
</dbReference>
<dbReference type="InterPro" id="IPR018060">
    <property type="entry name" value="HTH_AraC"/>
</dbReference>
<dbReference type="Pfam" id="PF12833">
    <property type="entry name" value="HTH_18"/>
    <property type="match status" value="1"/>
</dbReference>
<dbReference type="SMART" id="SM00342">
    <property type="entry name" value="HTH_ARAC"/>
    <property type="match status" value="1"/>
</dbReference>
<dbReference type="Proteomes" id="UP000708338">
    <property type="component" value="Unassembled WGS sequence"/>
</dbReference>